<organism evidence="4 5">
    <name type="scientific">Camelina sativa</name>
    <name type="common">False flax</name>
    <name type="synonym">Myagrum sativum</name>
    <dbReference type="NCBI Taxonomy" id="90675"/>
    <lineage>
        <taxon>Eukaryota</taxon>
        <taxon>Viridiplantae</taxon>
        <taxon>Streptophyta</taxon>
        <taxon>Embryophyta</taxon>
        <taxon>Tracheophyta</taxon>
        <taxon>Spermatophyta</taxon>
        <taxon>Magnoliopsida</taxon>
        <taxon>eudicotyledons</taxon>
        <taxon>Gunneridae</taxon>
        <taxon>Pentapetalae</taxon>
        <taxon>rosids</taxon>
        <taxon>malvids</taxon>
        <taxon>Brassicales</taxon>
        <taxon>Brassicaceae</taxon>
        <taxon>Camelineae</taxon>
        <taxon>Camelina</taxon>
    </lineage>
</organism>
<evidence type="ECO:0000259" key="3">
    <source>
        <dbReference type="Pfam" id="PF14392"/>
    </source>
</evidence>
<dbReference type="PANTHER" id="PTHR31286">
    <property type="entry name" value="GLYCINE-RICH CELL WALL STRUCTURAL PROTEIN 1.8-LIKE"/>
    <property type="match status" value="1"/>
</dbReference>
<keyword evidence="4" id="KW-1185">Reference proteome</keyword>
<dbReference type="InterPro" id="IPR040256">
    <property type="entry name" value="At4g02000-like"/>
</dbReference>
<feature type="domain" description="Zinc knuckle CX2CX4HX4C" evidence="3">
    <location>
        <begin position="125"/>
        <end position="168"/>
    </location>
</feature>
<sequence length="314" mass="35328">MNPSVQRVESLVSILPKIWKLEESVVGADLGQDTFQFNFAEEADLQGVLQNGPYHFDGWMISLVKWEPFISPIYPSAINLWVKVAGIPMHLWEIATLEAIGKKIGTIREIDEDSGSICVTVNGFNPLLFKMVVPFESGDEIIVSLEYEKLLGLCDNCFRLTHDMRSCPELNKTAGAQGFDNQADKRGVQRQHGMVKQGVYHNESGWEKPRKYAKRALDFQSYEANAVAGSSGSNQQNRHQGSGWDPKRLYGAVEGGNTGAKRGGQAFSFEYTSHTPPFHLNRKGSESVWPKPLYKAKQVPKRWWCPLNTRLIRI</sequence>
<dbReference type="PANTHER" id="PTHR31286:SF163">
    <property type="entry name" value="ZINC KNUCKLE CX2CX4HX4C DOMAIN-CONTAINING PROTEIN"/>
    <property type="match status" value="1"/>
</dbReference>
<gene>
    <name evidence="5" type="primary">LOC109133507</name>
</gene>
<feature type="domain" description="DUF4283" evidence="2">
    <location>
        <begin position="5"/>
        <end position="72"/>
    </location>
</feature>
<evidence type="ECO:0000313" key="5">
    <source>
        <dbReference type="RefSeq" id="XP_019102486.1"/>
    </source>
</evidence>
<evidence type="ECO:0000259" key="2">
    <source>
        <dbReference type="Pfam" id="PF14111"/>
    </source>
</evidence>
<dbReference type="GeneID" id="109133507"/>
<proteinExistence type="predicted"/>
<dbReference type="Pfam" id="PF14111">
    <property type="entry name" value="DUF4283"/>
    <property type="match status" value="1"/>
</dbReference>
<reference evidence="5" key="2">
    <citation type="submission" date="2025-08" db="UniProtKB">
        <authorList>
            <consortium name="RefSeq"/>
        </authorList>
    </citation>
    <scope>IDENTIFICATION</scope>
    <source>
        <tissue evidence="5">Leaf</tissue>
    </source>
</reference>
<feature type="region of interest" description="Disordered" evidence="1">
    <location>
        <begin position="173"/>
        <end position="193"/>
    </location>
</feature>
<dbReference type="Proteomes" id="UP000694864">
    <property type="component" value="Chromosome 6"/>
</dbReference>
<reference evidence="4" key="1">
    <citation type="journal article" date="2014" name="Nat. Commun.">
        <title>The emerging biofuel crop Camelina sativa retains a highly undifferentiated hexaploid genome structure.</title>
        <authorList>
            <person name="Kagale S."/>
            <person name="Koh C."/>
            <person name="Nixon J."/>
            <person name="Bollina V."/>
            <person name="Clarke W.E."/>
            <person name="Tuteja R."/>
            <person name="Spillane C."/>
            <person name="Robinson S.J."/>
            <person name="Links M.G."/>
            <person name="Clarke C."/>
            <person name="Higgins E.E."/>
            <person name="Huebert T."/>
            <person name="Sharpe A.G."/>
            <person name="Parkin I.A."/>
        </authorList>
    </citation>
    <scope>NUCLEOTIDE SEQUENCE [LARGE SCALE GENOMIC DNA]</scope>
    <source>
        <strain evidence="4">cv. DH55</strain>
    </source>
</reference>
<evidence type="ECO:0000256" key="1">
    <source>
        <dbReference type="SAM" id="MobiDB-lite"/>
    </source>
</evidence>
<dbReference type="RefSeq" id="XP_019102486.1">
    <property type="nucleotide sequence ID" value="XM_019246941.1"/>
</dbReference>
<accession>A0ABM1RTZ8</accession>
<dbReference type="InterPro" id="IPR025558">
    <property type="entry name" value="DUF4283"/>
</dbReference>
<name>A0ABM1RTZ8_CAMSA</name>
<dbReference type="Pfam" id="PF14392">
    <property type="entry name" value="zf-CCHC_4"/>
    <property type="match status" value="1"/>
</dbReference>
<protein>
    <submittedName>
        <fullName evidence="5">Uncharacterized protein LOC109133507</fullName>
    </submittedName>
</protein>
<dbReference type="InterPro" id="IPR025836">
    <property type="entry name" value="Zn_knuckle_CX2CX4HX4C"/>
</dbReference>
<evidence type="ECO:0000313" key="4">
    <source>
        <dbReference type="Proteomes" id="UP000694864"/>
    </source>
</evidence>